<keyword evidence="3" id="KW-1185">Reference proteome</keyword>
<dbReference type="RefSeq" id="WP_336823466.1">
    <property type="nucleotide sequence ID" value="NZ_JBHTLT010000132.1"/>
</dbReference>
<evidence type="ECO:0000313" key="2">
    <source>
        <dbReference type="EMBL" id="MFD1206946.1"/>
    </source>
</evidence>
<dbReference type="Proteomes" id="UP001597231">
    <property type="component" value="Unassembled WGS sequence"/>
</dbReference>
<organism evidence="2 3">
    <name type="scientific">Sporosarcina contaminans</name>
    <dbReference type="NCBI Taxonomy" id="633403"/>
    <lineage>
        <taxon>Bacteria</taxon>
        <taxon>Bacillati</taxon>
        <taxon>Bacillota</taxon>
        <taxon>Bacilli</taxon>
        <taxon>Bacillales</taxon>
        <taxon>Caryophanaceae</taxon>
        <taxon>Sporosarcina</taxon>
    </lineage>
</organism>
<dbReference type="PANTHER" id="PTHR35335">
    <property type="entry name" value="UPF0716 PROTEIN FXSA"/>
    <property type="match status" value="1"/>
</dbReference>
<dbReference type="NCBIfam" id="NF008528">
    <property type="entry name" value="PRK11463.1-2"/>
    <property type="match status" value="1"/>
</dbReference>
<name>A0ABW3U1H3_9BACL</name>
<evidence type="ECO:0000256" key="1">
    <source>
        <dbReference type="SAM" id="Phobius"/>
    </source>
</evidence>
<feature type="transmembrane region" description="Helical" evidence="1">
    <location>
        <begin position="67"/>
        <end position="100"/>
    </location>
</feature>
<dbReference type="InterPro" id="IPR007313">
    <property type="entry name" value="FxsA"/>
</dbReference>
<dbReference type="PANTHER" id="PTHR35335:SF1">
    <property type="entry name" value="UPF0716 PROTEIN FXSA"/>
    <property type="match status" value="1"/>
</dbReference>
<comment type="caution">
    <text evidence="2">The sequence shown here is derived from an EMBL/GenBank/DDBJ whole genome shotgun (WGS) entry which is preliminary data.</text>
</comment>
<keyword evidence="1" id="KW-0812">Transmembrane</keyword>
<feature type="transmembrane region" description="Helical" evidence="1">
    <location>
        <begin position="26"/>
        <end position="46"/>
    </location>
</feature>
<gene>
    <name evidence="2" type="ORF">ACFQ38_17750</name>
</gene>
<proteinExistence type="predicted"/>
<sequence>MKWLIFAFVVVPLVELAVLLYVGSKIGVLWTILLILFTGAGGAYFAKRQGLKAWNDFRKRIASMETPGNAAIDSLCIFIGGVLLIFPGFLTDIVGLLLLLKWPRKLIRPFIVRRIYKMMKNGQIIIR</sequence>
<accession>A0ABW3U1H3</accession>
<dbReference type="EMBL" id="JBHTLT010000132">
    <property type="protein sequence ID" value="MFD1206946.1"/>
    <property type="molecule type" value="Genomic_DNA"/>
</dbReference>
<keyword evidence="1" id="KW-0472">Membrane</keyword>
<protein>
    <submittedName>
        <fullName evidence="2">FxsA family protein</fullName>
    </submittedName>
</protein>
<keyword evidence="1" id="KW-1133">Transmembrane helix</keyword>
<evidence type="ECO:0000313" key="3">
    <source>
        <dbReference type="Proteomes" id="UP001597231"/>
    </source>
</evidence>
<dbReference type="Pfam" id="PF04186">
    <property type="entry name" value="FxsA"/>
    <property type="match status" value="1"/>
</dbReference>
<reference evidence="3" key="1">
    <citation type="journal article" date="2019" name="Int. J. Syst. Evol. Microbiol.">
        <title>The Global Catalogue of Microorganisms (GCM) 10K type strain sequencing project: providing services to taxonomists for standard genome sequencing and annotation.</title>
        <authorList>
            <consortium name="The Broad Institute Genomics Platform"/>
            <consortium name="The Broad Institute Genome Sequencing Center for Infectious Disease"/>
            <person name="Wu L."/>
            <person name="Ma J."/>
        </authorList>
    </citation>
    <scope>NUCLEOTIDE SEQUENCE [LARGE SCALE GENOMIC DNA]</scope>
    <source>
        <strain evidence="3">CCUG 53915</strain>
    </source>
</reference>